<dbReference type="Proteomes" id="UP000010472">
    <property type="component" value="Chromosome"/>
</dbReference>
<dbReference type="STRING" id="1173022.Cri9333_2113"/>
<reference evidence="2 3" key="1">
    <citation type="submission" date="2012-06" db="EMBL/GenBank/DDBJ databases">
        <title>Finished chromosome of genome of Crinalium epipsammum PCC 9333.</title>
        <authorList>
            <consortium name="US DOE Joint Genome Institute"/>
            <person name="Gugger M."/>
            <person name="Coursin T."/>
            <person name="Rippka R."/>
            <person name="Tandeau De Marsac N."/>
            <person name="Huntemann M."/>
            <person name="Wei C.-L."/>
            <person name="Han J."/>
            <person name="Detter J.C."/>
            <person name="Han C."/>
            <person name="Tapia R."/>
            <person name="Davenport K."/>
            <person name="Daligault H."/>
            <person name="Erkkila T."/>
            <person name="Gu W."/>
            <person name="Munk A.C.C."/>
            <person name="Teshima H."/>
            <person name="Xu Y."/>
            <person name="Chain P."/>
            <person name="Chen A."/>
            <person name="Krypides N."/>
            <person name="Mavromatis K."/>
            <person name="Markowitz V."/>
            <person name="Szeto E."/>
            <person name="Ivanova N."/>
            <person name="Mikhailova N."/>
            <person name="Ovchinnikova G."/>
            <person name="Pagani I."/>
            <person name="Pati A."/>
            <person name="Goodwin L."/>
            <person name="Peters L."/>
            <person name="Pitluck S."/>
            <person name="Woyke T."/>
            <person name="Kerfeld C."/>
        </authorList>
    </citation>
    <scope>NUCLEOTIDE SEQUENCE [LARGE SCALE GENOMIC DNA]</scope>
    <source>
        <strain evidence="2 3">PCC 9333</strain>
    </source>
</reference>
<dbReference type="AlphaFoldDB" id="K9W0Q3"/>
<sequence length="305" mass="34431">MENNSLLQKVATDLEQHENSLRIKKVIVCACIKVWENDKNKLDFFRFEDLIKELRSKNPSLESLKISLYNVVKTLNKPQEYALIAKVIYSTLMPLYPEAQRAASVTSGKTAPLTSGRSASQTSGKTASLNVQTNTVGSSVNNSEQKQQSKPRAGFNSNQIKACVDSFALKMEIMNYTNPLRAKIVLFSTLYHPFDFTNQDWINIKGYELDDLLIKVFSVWSSFPDFEYQIMNASMNMQQSDENTKAANVIVRCLKPLYKNLEVNLNQESADNSAVTLGNFNQINSNNSKNVDFNDEDNTCQFSPS</sequence>
<dbReference type="PATRIC" id="fig|1173022.3.peg.2281"/>
<dbReference type="HOGENOM" id="CLU_058593_0_0_3"/>
<accession>K9W0Q3</accession>
<evidence type="ECO:0000313" key="2">
    <source>
        <dbReference type="EMBL" id="AFZ12990.1"/>
    </source>
</evidence>
<feature type="region of interest" description="Disordered" evidence="1">
    <location>
        <begin position="135"/>
        <end position="154"/>
    </location>
</feature>
<dbReference type="OrthoDB" id="490422at2"/>
<proteinExistence type="predicted"/>
<evidence type="ECO:0000313" key="3">
    <source>
        <dbReference type="Proteomes" id="UP000010472"/>
    </source>
</evidence>
<evidence type="ECO:0000256" key="1">
    <source>
        <dbReference type="SAM" id="MobiDB-lite"/>
    </source>
</evidence>
<gene>
    <name evidence="2" type="ORF">Cri9333_2113</name>
</gene>
<dbReference type="RefSeq" id="WP_015203106.1">
    <property type="nucleotide sequence ID" value="NC_019753.1"/>
</dbReference>
<dbReference type="EMBL" id="CP003620">
    <property type="protein sequence ID" value="AFZ12990.1"/>
    <property type="molecule type" value="Genomic_DNA"/>
</dbReference>
<name>K9W0Q3_9CYAN</name>
<dbReference type="KEGG" id="cep:Cri9333_2113"/>
<protein>
    <submittedName>
        <fullName evidence="2">Uncharacterized protein</fullName>
    </submittedName>
</protein>
<keyword evidence="3" id="KW-1185">Reference proteome</keyword>
<organism evidence="2 3">
    <name type="scientific">Crinalium epipsammum PCC 9333</name>
    <dbReference type="NCBI Taxonomy" id="1173022"/>
    <lineage>
        <taxon>Bacteria</taxon>
        <taxon>Bacillati</taxon>
        <taxon>Cyanobacteriota</taxon>
        <taxon>Cyanophyceae</taxon>
        <taxon>Gomontiellales</taxon>
        <taxon>Gomontiellaceae</taxon>
        <taxon>Crinalium</taxon>
    </lineage>
</organism>
<dbReference type="eggNOG" id="COG0515">
    <property type="taxonomic scope" value="Bacteria"/>
</dbReference>
<feature type="region of interest" description="Disordered" evidence="1">
    <location>
        <begin position="107"/>
        <end position="128"/>
    </location>
</feature>